<feature type="domain" description="Heparin-sulfate lyase N-terminal" evidence="6">
    <location>
        <begin position="225"/>
        <end position="296"/>
    </location>
</feature>
<dbReference type="Gene3D" id="2.70.98.70">
    <property type="match status" value="1"/>
</dbReference>
<evidence type="ECO:0000313" key="8">
    <source>
        <dbReference type="Proteomes" id="UP000190774"/>
    </source>
</evidence>
<dbReference type="PANTHER" id="PTHR39210:SF1">
    <property type="entry name" value="HEPARIN-SULFATE LYASE"/>
    <property type="match status" value="1"/>
</dbReference>
<accession>A0A1T4YWZ8</accession>
<proteinExistence type="predicted"/>
<dbReference type="EMBL" id="FUYE01000019">
    <property type="protein sequence ID" value="SKB05775.1"/>
    <property type="molecule type" value="Genomic_DNA"/>
</dbReference>
<dbReference type="STRING" id="48467.SAMN02745166_04335"/>
<dbReference type="InterPro" id="IPR012480">
    <property type="entry name" value="Hepar_II_III_C"/>
</dbReference>
<evidence type="ECO:0000256" key="3">
    <source>
        <dbReference type="ARBA" id="ARBA00022764"/>
    </source>
</evidence>
<comment type="subcellular location">
    <subcellularLocation>
        <location evidence="1">Periplasm</location>
    </subcellularLocation>
</comment>
<dbReference type="InterPro" id="IPR031680">
    <property type="entry name" value="Hepar_II_III_N"/>
</dbReference>
<dbReference type="InterPro" id="IPR008929">
    <property type="entry name" value="Chondroitin_lyas"/>
</dbReference>
<evidence type="ECO:0000259" key="6">
    <source>
        <dbReference type="Pfam" id="PF16889"/>
    </source>
</evidence>
<dbReference type="Gene3D" id="1.50.10.100">
    <property type="entry name" value="Chondroitin AC/alginate lyase"/>
    <property type="match status" value="1"/>
</dbReference>
<dbReference type="PANTHER" id="PTHR39210">
    <property type="entry name" value="HEPARIN-SULFATE LYASE"/>
    <property type="match status" value="1"/>
</dbReference>
<evidence type="ECO:0000256" key="1">
    <source>
        <dbReference type="ARBA" id="ARBA00004418"/>
    </source>
</evidence>
<name>A0A1T4YWZ8_9BACT</name>
<sequence>MTPVEMAHRVVEKWQRATEASFFSSLEGADPGPADARVPRLPDRGSATAELRQQLAVDAVTLQQGQWQLFGWREVAVGSPPCWHRDPVCGVVIDPEQPAYRLNHRHLPDGADVRSIWEINRWTEMTRLVMHGWLNDDLDAIRTAQLWLEDWCERNAPGMGVNWTSPLEAALRLINFTWLDALIQDTPLPEEGVGPIIRETQERLAQRIVPAHAAWVWRCRSVGSSANNHLLGELAALVLTAARWPQVAAVACSTEAAWALLEAEILHQFAPDGGSREQALHYHLFAFELALQAARTVGCKAGPVYERLLHAMDFFHSAAHGKEAWDFGDNDDAQVLPSTLKRESAGAEWREWMEGKSGALQFWLGLPPALVEEEQGWRVHPDSGLVVFRKGWMARLDASALGFGNLAAHGHCDALHLSLWDGDHALLIDPGTGGYYGYPELRRELAAWTAHNGPRPPSGYRTPVRLGPFLQRRPHEVPRLELLASGALAKLTHEGLSFQRHVAVDDSGITVTDLELHGKPLTVSWIWAPECKVVKEEARTLRITRGASTWLFTVEGAGGELRSQSARVSRAYSKQETAEVWEITVAAGRLTWRVTRS</sequence>
<keyword evidence="8" id="KW-1185">Reference proteome</keyword>
<keyword evidence="2" id="KW-0732">Signal</keyword>
<protein>
    <submittedName>
        <fullName evidence="7">Heparinase II/III-like protein</fullName>
    </submittedName>
</protein>
<evidence type="ECO:0000313" key="7">
    <source>
        <dbReference type="EMBL" id="SKB05775.1"/>
    </source>
</evidence>
<keyword evidence="4" id="KW-0456">Lyase</keyword>
<feature type="domain" description="Heparinase II/III-like C-terminal" evidence="5">
    <location>
        <begin position="381"/>
        <end position="576"/>
    </location>
</feature>
<dbReference type="AlphaFoldDB" id="A0A1T4YWZ8"/>
<dbReference type="Proteomes" id="UP000190774">
    <property type="component" value="Unassembled WGS sequence"/>
</dbReference>
<evidence type="ECO:0000256" key="4">
    <source>
        <dbReference type="ARBA" id="ARBA00023239"/>
    </source>
</evidence>
<evidence type="ECO:0000256" key="2">
    <source>
        <dbReference type="ARBA" id="ARBA00022729"/>
    </source>
</evidence>
<dbReference type="SUPFAM" id="SSF48230">
    <property type="entry name" value="Chondroitin AC/alginate lyase"/>
    <property type="match status" value="1"/>
</dbReference>
<dbReference type="Pfam" id="PF16889">
    <property type="entry name" value="Hepar_II_III_N"/>
    <property type="match status" value="1"/>
</dbReference>
<organism evidence="7 8">
    <name type="scientific">Prosthecobacter debontii</name>
    <dbReference type="NCBI Taxonomy" id="48467"/>
    <lineage>
        <taxon>Bacteria</taxon>
        <taxon>Pseudomonadati</taxon>
        <taxon>Verrucomicrobiota</taxon>
        <taxon>Verrucomicrobiia</taxon>
        <taxon>Verrucomicrobiales</taxon>
        <taxon>Verrucomicrobiaceae</taxon>
        <taxon>Prosthecobacter</taxon>
    </lineage>
</organism>
<dbReference type="Pfam" id="PF07940">
    <property type="entry name" value="Hepar_II_III_C"/>
    <property type="match status" value="1"/>
</dbReference>
<reference evidence="8" key="1">
    <citation type="submission" date="2017-02" db="EMBL/GenBank/DDBJ databases">
        <authorList>
            <person name="Varghese N."/>
            <person name="Submissions S."/>
        </authorList>
    </citation>
    <scope>NUCLEOTIDE SEQUENCE [LARGE SCALE GENOMIC DNA]</scope>
    <source>
        <strain evidence="8">ATCC 700200</strain>
    </source>
</reference>
<dbReference type="GO" id="GO:0042597">
    <property type="term" value="C:periplasmic space"/>
    <property type="evidence" value="ECO:0007669"/>
    <property type="project" value="UniProtKB-SubCell"/>
</dbReference>
<gene>
    <name evidence="7" type="ORF">SAMN02745166_04335</name>
</gene>
<dbReference type="GO" id="GO:0016829">
    <property type="term" value="F:lyase activity"/>
    <property type="evidence" value="ECO:0007669"/>
    <property type="project" value="UniProtKB-KW"/>
</dbReference>
<keyword evidence="3" id="KW-0574">Periplasm</keyword>
<evidence type="ECO:0000259" key="5">
    <source>
        <dbReference type="Pfam" id="PF07940"/>
    </source>
</evidence>